<keyword evidence="2" id="KW-1133">Transmembrane helix</keyword>
<name>A0A4Y9XR05_9APHY</name>
<dbReference type="AlphaFoldDB" id="A0A4Y9XR05"/>
<feature type="transmembrane region" description="Helical" evidence="2">
    <location>
        <begin position="203"/>
        <end position="228"/>
    </location>
</feature>
<dbReference type="InterPro" id="IPR045338">
    <property type="entry name" value="DUF6535"/>
</dbReference>
<feature type="transmembrane region" description="Helical" evidence="2">
    <location>
        <begin position="172"/>
        <end position="197"/>
    </location>
</feature>
<feature type="region of interest" description="Disordered" evidence="1">
    <location>
        <begin position="812"/>
        <end position="864"/>
    </location>
</feature>
<sequence length="1020" mass="113627">METVFEKYMKPRVPQKEEDAWPVLAKEVWTYEKERIERWRNEISTLLVFAGLFSAVLTAFVGLYYAVLLPPPDFNTVILERISVQLGNVSSNPAVAPSSSPSPFPPAPPAPRWIATLWFASLVFSLGAASVALAVNQWLNFHAEQSGLRTTQQKVTTWQLRRDALNKWKVEFIVSLLPCMLQVALVLFLIGLVGYLWVLGPDIAILSTVLICTLFLFLVVTSCLPALVEYSPYKSPQAWWMCEACRRVWWLVCQLLRLLLSPAIGVKWFRRWWRSFKSKLQSVISWCQRDVRHQIDWWRDAVQVNGWGGVLRYIFWDRPWHGLKHLHEVLSKEPSHNLQELLKASGWLAHEQLCLSRRIDHNEEKEKSLFSDIYTIAQDTDVLRAMATCVRAMPIARAIKNVTEIGETVAVGLSQRQDSRSSRSAPGDQLLSDDLDSTATALIGHMVVETFTRAQTELSYDPRNLDPICRTFIAFLPTMPVADRTNMCMLLVRYLNGSDGAEPETAVSRQRDRPMAYEMAMGEALFAIILSSQQHSQSTASSSLESGRTPLETFIQTHIALDDATRPLHSASNHRILAGLIRAMPLADGQRACVSLFQHLRDGRLSTKQRRATLEVIQNVYVTMDFLAEDDQYLQQNDMKEIRQFECAPHTELYRLRDVQDWECVQTALTTVYAHRDPVSAIQITTTVLAICMLSVMNEHTLPAEPSRGAYLADMLHQFNEHLATLRRKELRDAIQALPRNVMMSTNRIARRLQWLLECDKWTPPGTVQGFSVDLQTYARCTQSGLEAAEIDVRGLTFIDIFNPRHNRGEGWLECAPDDPQSEGYRSVDSSEATDSEPTSEAGDERARDPPEPRTDSPKRTVTQSLIDTVHTLEGSTAQGPDIEMQAVGAGSIAAPDAPGATDTATPAVSRAAPAFATTHDESESPHAQGPDAAQTEAVHPLQDTEPHADDSDVARVIAEAGTSAGEGHQDRVAGANERADVGQGGDAHSSLEGLVAPGDGPTQPSELHQELGGQNQNTG</sequence>
<feature type="compositionally biased region" description="Polar residues" evidence="1">
    <location>
        <begin position="1003"/>
        <end position="1020"/>
    </location>
</feature>
<feature type="transmembrane region" description="Helical" evidence="2">
    <location>
        <begin position="248"/>
        <end position="269"/>
    </location>
</feature>
<feature type="transmembrane region" description="Helical" evidence="2">
    <location>
        <begin position="113"/>
        <end position="135"/>
    </location>
</feature>
<feature type="compositionally biased region" description="Basic and acidic residues" evidence="1">
    <location>
        <begin position="943"/>
        <end position="954"/>
    </location>
</feature>
<organism evidence="4 5">
    <name type="scientific">Rhodofomes roseus</name>
    <dbReference type="NCBI Taxonomy" id="34475"/>
    <lineage>
        <taxon>Eukaryota</taxon>
        <taxon>Fungi</taxon>
        <taxon>Dikarya</taxon>
        <taxon>Basidiomycota</taxon>
        <taxon>Agaricomycotina</taxon>
        <taxon>Agaricomycetes</taxon>
        <taxon>Polyporales</taxon>
        <taxon>Rhodofomes</taxon>
    </lineage>
</organism>
<feature type="region of interest" description="Disordered" evidence="1">
    <location>
        <begin position="916"/>
        <end position="1020"/>
    </location>
</feature>
<dbReference type="Proteomes" id="UP000298390">
    <property type="component" value="Unassembled WGS sequence"/>
</dbReference>
<keyword evidence="2" id="KW-0472">Membrane</keyword>
<evidence type="ECO:0000313" key="4">
    <source>
        <dbReference type="EMBL" id="TFY50969.1"/>
    </source>
</evidence>
<dbReference type="Pfam" id="PF20153">
    <property type="entry name" value="DUF6535"/>
    <property type="match status" value="1"/>
</dbReference>
<evidence type="ECO:0000259" key="3">
    <source>
        <dbReference type="Pfam" id="PF20153"/>
    </source>
</evidence>
<comment type="caution">
    <text evidence="4">The sequence shown here is derived from an EMBL/GenBank/DDBJ whole genome shotgun (WGS) entry which is preliminary data.</text>
</comment>
<feature type="transmembrane region" description="Helical" evidence="2">
    <location>
        <begin position="43"/>
        <end position="67"/>
    </location>
</feature>
<reference evidence="4 5" key="1">
    <citation type="submission" date="2019-01" db="EMBL/GenBank/DDBJ databases">
        <title>Genome sequencing of the rare red list fungi Fomitopsis rosea.</title>
        <authorList>
            <person name="Buettner E."/>
            <person name="Kellner H."/>
        </authorList>
    </citation>
    <scope>NUCLEOTIDE SEQUENCE [LARGE SCALE GENOMIC DNA]</scope>
    <source>
        <strain evidence="4 5">DSM 105464</strain>
    </source>
</reference>
<evidence type="ECO:0000256" key="2">
    <source>
        <dbReference type="SAM" id="Phobius"/>
    </source>
</evidence>
<protein>
    <recommendedName>
        <fullName evidence="3">DUF6535 domain-containing protein</fullName>
    </recommendedName>
</protein>
<accession>A0A4Y9XR05</accession>
<feature type="domain" description="DUF6535" evidence="3">
    <location>
        <begin position="21"/>
        <end position="197"/>
    </location>
</feature>
<dbReference type="EMBL" id="SEKV01001317">
    <property type="protein sequence ID" value="TFY50969.1"/>
    <property type="molecule type" value="Genomic_DNA"/>
</dbReference>
<feature type="compositionally biased region" description="Basic and acidic residues" evidence="1">
    <location>
        <begin position="843"/>
        <end position="859"/>
    </location>
</feature>
<feature type="compositionally biased region" description="Polar residues" evidence="1">
    <location>
        <begin position="828"/>
        <end position="839"/>
    </location>
</feature>
<keyword evidence="2" id="KW-0812">Transmembrane</keyword>
<evidence type="ECO:0000256" key="1">
    <source>
        <dbReference type="SAM" id="MobiDB-lite"/>
    </source>
</evidence>
<proteinExistence type="predicted"/>
<evidence type="ECO:0000313" key="5">
    <source>
        <dbReference type="Proteomes" id="UP000298390"/>
    </source>
</evidence>
<feature type="region of interest" description="Disordered" evidence="1">
    <location>
        <begin position="413"/>
        <end position="432"/>
    </location>
</feature>
<gene>
    <name evidence="4" type="ORF">EVJ58_g10808</name>
</gene>